<evidence type="ECO:0000256" key="1">
    <source>
        <dbReference type="SAM" id="MobiDB-lite"/>
    </source>
</evidence>
<dbReference type="EMBL" id="BOOQ01000023">
    <property type="protein sequence ID" value="GII47072.1"/>
    <property type="molecule type" value="Genomic_DNA"/>
</dbReference>
<feature type="compositionally biased region" description="Acidic residues" evidence="1">
    <location>
        <begin position="323"/>
        <end position="349"/>
    </location>
</feature>
<evidence type="ECO:0000313" key="3">
    <source>
        <dbReference type="Proteomes" id="UP000644610"/>
    </source>
</evidence>
<protein>
    <submittedName>
        <fullName evidence="2">Uncharacterized protein</fullName>
    </submittedName>
</protein>
<feature type="compositionally biased region" description="Low complexity" evidence="1">
    <location>
        <begin position="307"/>
        <end position="322"/>
    </location>
</feature>
<feature type="region of interest" description="Disordered" evidence="1">
    <location>
        <begin position="299"/>
        <end position="349"/>
    </location>
</feature>
<proteinExistence type="predicted"/>
<organism evidence="2 3">
    <name type="scientific">Planotetraspora silvatica</name>
    <dbReference type="NCBI Taxonomy" id="234614"/>
    <lineage>
        <taxon>Bacteria</taxon>
        <taxon>Bacillati</taxon>
        <taxon>Actinomycetota</taxon>
        <taxon>Actinomycetes</taxon>
        <taxon>Streptosporangiales</taxon>
        <taxon>Streptosporangiaceae</taxon>
        <taxon>Planotetraspora</taxon>
    </lineage>
</organism>
<dbReference type="AlphaFoldDB" id="A0A8J3ULA1"/>
<sequence>MGWLTNLLLPGRLRTGPTALLPEKPDPKTLLAIAQLADPDARFDGDDILAGGSRILAAIELDGETSGKLGVTGEEQVWACRLSAETQLPMDYFDKSLAEGIAYRLGGWSMCRGEPTDLADSDLRTVRVYLPAAPSPEEVASLLGEVLRPAADTGGRPDGEPADGIVHVTVDGGVVTDVYAGADMMLTVEEGNRIPPAAKAHWPYLTEIVIMRVSAIDEAALAAFGGRTSTVEATTADEATAAAEGASGAADAEGTATAGTGEENAAEPEAETPSENPTTTGAPEADVEVADLVSADVETGDVETGDAETVAGDTAGDGAADAAADDTAADETVGEDTDEGADGGVDDGADDTALVERAAVALVLASRLQGIATDQGGFQLVEAEDVLPGRYAGQR</sequence>
<dbReference type="Proteomes" id="UP000644610">
    <property type="component" value="Unassembled WGS sequence"/>
</dbReference>
<keyword evidence="3" id="KW-1185">Reference proteome</keyword>
<feature type="compositionally biased region" description="Low complexity" evidence="1">
    <location>
        <begin position="239"/>
        <end position="263"/>
    </location>
</feature>
<dbReference type="RefSeq" id="WP_203975305.1">
    <property type="nucleotide sequence ID" value="NZ_BAAAKY010000023.1"/>
</dbReference>
<name>A0A8J3ULA1_9ACTN</name>
<feature type="region of interest" description="Disordered" evidence="1">
    <location>
        <begin position="239"/>
        <end position="283"/>
    </location>
</feature>
<reference evidence="2" key="1">
    <citation type="submission" date="2021-01" db="EMBL/GenBank/DDBJ databases">
        <title>Whole genome shotgun sequence of Planotetraspora silvatica NBRC 100141.</title>
        <authorList>
            <person name="Komaki H."/>
            <person name="Tamura T."/>
        </authorList>
    </citation>
    <scope>NUCLEOTIDE SEQUENCE</scope>
    <source>
        <strain evidence="2">NBRC 100141</strain>
    </source>
</reference>
<evidence type="ECO:0000313" key="2">
    <source>
        <dbReference type="EMBL" id="GII47072.1"/>
    </source>
</evidence>
<comment type="caution">
    <text evidence="2">The sequence shown here is derived from an EMBL/GenBank/DDBJ whole genome shotgun (WGS) entry which is preliminary data.</text>
</comment>
<accession>A0A8J3ULA1</accession>
<gene>
    <name evidence="2" type="ORF">Psi02_34960</name>
</gene>